<dbReference type="EMBL" id="MT144955">
    <property type="protein sequence ID" value="QJI01842.1"/>
    <property type="molecule type" value="Genomic_DNA"/>
</dbReference>
<keyword evidence="1" id="KW-0472">Membrane</keyword>
<evidence type="ECO:0000256" key="1">
    <source>
        <dbReference type="SAM" id="Phobius"/>
    </source>
</evidence>
<evidence type="ECO:0000313" key="2">
    <source>
        <dbReference type="EMBL" id="QJI01842.1"/>
    </source>
</evidence>
<protein>
    <submittedName>
        <fullName evidence="2">Uncharacterized protein</fullName>
    </submittedName>
</protein>
<sequence length="165" mass="18845">MEPELQDKKFTKIFSVDGIYQSVNDHPPLEIKAITQSIEKAKELNIPIVSIQAYATERYPLREIQRKLNSVWFVSTAAYMVAYALYYDYEKIHLYGIDQGPSLAYQVGKAPLAFWIGQAVGRGVEVVLGRGSLRWTYNSGLADFPRPYAVEEYEKIYRALPKEDG</sequence>
<dbReference type="AlphaFoldDB" id="A0A6M3XVD5"/>
<proteinExistence type="predicted"/>
<keyword evidence="1" id="KW-0812">Transmembrane</keyword>
<organism evidence="2">
    <name type="scientific">viral metagenome</name>
    <dbReference type="NCBI Taxonomy" id="1070528"/>
    <lineage>
        <taxon>unclassified sequences</taxon>
        <taxon>metagenomes</taxon>
        <taxon>organismal metagenomes</taxon>
    </lineage>
</organism>
<keyword evidence="1" id="KW-1133">Transmembrane helix</keyword>
<name>A0A6M3XVD5_9ZZZZ</name>
<reference evidence="2" key="1">
    <citation type="submission" date="2020-03" db="EMBL/GenBank/DDBJ databases">
        <title>The deep terrestrial virosphere.</title>
        <authorList>
            <person name="Holmfeldt K."/>
            <person name="Nilsson E."/>
            <person name="Simone D."/>
            <person name="Lopez-Fernandez M."/>
            <person name="Wu X."/>
            <person name="de Brujin I."/>
            <person name="Lundin D."/>
            <person name="Andersson A."/>
            <person name="Bertilsson S."/>
            <person name="Dopson M."/>
        </authorList>
    </citation>
    <scope>NUCLEOTIDE SEQUENCE</scope>
    <source>
        <strain evidence="2">TM448B02816</strain>
    </source>
</reference>
<gene>
    <name evidence="2" type="ORF">TM448B02816_0004</name>
</gene>
<feature type="transmembrane region" description="Helical" evidence="1">
    <location>
        <begin position="68"/>
        <end position="87"/>
    </location>
</feature>
<accession>A0A6M3XVD5</accession>